<name>A0ACC0MH95_RHOML</name>
<protein>
    <submittedName>
        <fullName evidence="1">Uncharacterized protein</fullName>
    </submittedName>
</protein>
<dbReference type="EMBL" id="CM046396">
    <property type="protein sequence ID" value="KAI8539867.1"/>
    <property type="molecule type" value="Genomic_DNA"/>
</dbReference>
<accession>A0ACC0MH95</accession>
<reference evidence="1" key="1">
    <citation type="submission" date="2022-02" db="EMBL/GenBank/DDBJ databases">
        <title>Plant Genome Project.</title>
        <authorList>
            <person name="Zhang R.-G."/>
        </authorList>
    </citation>
    <scope>NUCLEOTIDE SEQUENCE</scope>
    <source>
        <strain evidence="1">AT1</strain>
    </source>
</reference>
<keyword evidence="2" id="KW-1185">Reference proteome</keyword>
<dbReference type="Proteomes" id="UP001062846">
    <property type="component" value="Chromosome 9"/>
</dbReference>
<organism evidence="1 2">
    <name type="scientific">Rhododendron molle</name>
    <name type="common">Chinese azalea</name>
    <name type="synonym">Azalea mollis</name>
    <dbReference type="NCBI Taxonomy" id="49168"/>
    <lineage>
        <taxon>Eukaryota</taxon>
        <taxon>Viridiplantae</taxon>
        <taxon>Streptophyta</taxon>
        <taxon>Embryophyta</taxon>
        <taxon>Tracheophyta</taxon>
        <taxon>Spermatophyta</taxon>
        <taxon>Magnoliopsida</taxon>
        <taxon>eudicotyledons</taxon>
        <taxon>Gunneridae</taxon>
        <taxon>Pentapetalae</taxon>
        <taxon>asterids</taxon>
        <taxon>Ericales</taxon>
        <taxon>Ericaceae</taxon>
        <taxon>Ericoideae</taxon>
        <taxon>Rhodoreae</taxon>
        <taxon>Rhododendron</taxon>
    </lineage>
</organism>
<sequence length="418" mass="47107">MEVETLANGNNTAANAAAPPTAAAAIAAAAAAAAPSSKLTQLAESLKLEHQFLRVPFENYKKTIRANHRVVEKEVSAVVSSVSDAADNGELSAVEHLNSLVSRLQGLKRKLEEGSRTEHLQAQRCRARLDHLESADADNLSEWSDMRLKRILVDYMLRMSYYDTALKLAESSNILDLVDIDVFNEAKKVIDALQNKEVAPALAWCTDNKSRLKKSKSKFEFQLRLQEFIELVRAENNLRAITYARKYLAPWGTTHMKELQRVMATLAFKSSTDCATYKVLFEPKQWDYLVDQFRQEFCKIYGMTFEPLLNIYLQAGLSALKTPFCFEDDCTKEDPLSQESFRKLAQPLPFSKQHHSKLVCYITKELMDTENPPLVLPNGYVYSTKALEKMAKKNNGKIACPRTGLVCNYSEVVKAYIS</sequence>
<gene>
    <name evidence="1" type="ORF">RHMOL_Rhmol09G0216400</name>
</gene>
<proteinExistence type="predicted"/>
<comment type="caution">
    <text evidence="1">The sequence shown here is derived from an EMBL/GenBank/DDBJ whole genome shotgun (WGS) entry which is preliminary data.</text>
</comment>
<evidence type="ECO:0000313" key="1">
    <source>
        <dbReference type="EMBL" id="KAI8539867.1"/>
    </source>
</evidence>
<evidence type="ECO:0000313" key="2">
    <source>
        <dbReference type="Proteomes" id="UP001062846"/>
    </source>
</evidence>